<evidence type="ECO:0000256" key="1">
    <source>
        <dbReference type="ARBA" id="ARBA00009054"/>
    </source>
</evidence>
<dbReference type="InterPro" id="IPR009012">
    <property type="entry name" value="GrpE_head"/>
</dbReference>
<feature type="coiled-coil region" evidence="6">
    <location>
        <begin position="12"/>
        <end position="60"/>
    </location>
</feature>
<evidence type="ECO:0000256" key="3">
    <source>
        <dbReference type="HAMAP-Rule" id="MF_01151"/>
    </source>
</evidence>
<gene>
    <name evidence="3" type="primary">grpE</name>
    <name evidence="7" type="ORF">JYK00_09200</name>
</gene>
<sequence length="174" mass="20462">MKNKEVLDEKNVDTENKEVTELKERIKELENQLREFENYARRLKAQFENYKMEAAKEKEMISVSATGRIVEKFIPVLDDFKRAFSGAEDSVKESVFYKGIEIIYKNFKKALESLGLKQIEVGEKFDPFEHEAVEKIEDEEKEEYTVLEVVEDGYKFLDRVVKPAKVKVSVKPRR</sequence>
<comment type="subcellular location">
    <subcellularLocation>
        <location evidence="3">Cytoplasm</location>
    </subcellularLocation>
</comment>
<reference evidence="7 8" key="1">
    <citation type="submission" date="2021-03" db="EMBL/GenBank/DDBJ databases">
        <title>Thermosipho ferrireducens sp.nov., an anaerobic thermophilic iron-reducing bacterium isolated from a deep-sea hydrothermal sulfide deposits.</title>
        <authorList>
            <person name="Zeng X."/>
            <person name="Chen Y."/>
            <person name="Shao Z."/>
        </authorList>
    </citation>
    <scope>NUCLEOTIDE SEQUENCE [LARGE SCALE GENOMIC DNA]</scope>
    <source>
        <strain evidence="7 8">JL129W03</strain>
    </source>
</reference>
<keyword evidence="2 3" id="KW-0143">Chaperone</keyword>
<evidence type="ECO:0000313" key="8">
    <source>
        <dbReference type="Proteomes" id="UP000671862"/>
    </source>
</evidence>
<dbReference type="SUPFAM" id="SSF58014">
    <property type="entry name" value="Coiled-coil domain of nucleotide exchange factor GrpE"/>
    <property type="match status" value="1"/>
</dbReference>
<dbReference type="EMBL" id="CP071446">
    <property type="protein sequence ID" value="QTA38969.1"/>
    <property type="molecule type" value="Genomic_DNA"/>
</dbReference>
<proteinExistence type="inferred from homology"/>
<dbReference type="PRINTS" id="PR00773">
    <property type="entry name" value="GRPEPROTEIN"/>
</dbReference>
<evidence type="ECO:0000256" key="4">
    <source>
        <dbReference type="RuleBase" id="RU000639"/>
    </source>
</evidence>
<dbReference type="Proteomes" id="UP000671862">
    <property type="component" value="Chromosome"/>
</dbReference>
<keyword evidence="8" id="KW-1185">Reference proteome</keyword>
<dbReference type="InterPro" id="IPR000740">
    <property type="entry name" value="GrpE"/>
</dbReference>
<protein>
    <recommendedName>
        <fullName evidence="3 4">Protein GrpE</fullName>
    </recommendedName>
    <alternativeName>
        <fullName evidence="3">HSP-70 cofactor</fullName>
    </alternativeName>
</protein>
<dbReference type="HAMAP" id="MF_01151">
    <property type="entry name" value="GrpE"/>
    <property type="match status" value="1"/>
</dbReference>
<comment type="function">
    <text evidence="3 4">Participates actively in the response to hyperosmotic and heat shock by preventing the aggregation of stress-denatured proteins, in association with DnaK and GrpE. It is the nucleotide exchange factor for DnaK and may function as a thermosensor. Unfolded proteins bind initially to DnaJ; upon interaction with the DnaJ-bound protein, DnaK hydrolyzes its bound ATP, resulting in the formation of a stable complex. GrpE releases ADP from DnaK; ATP binding to DnaK triggers the release of the substrate protein, thus completing the reaction cycle. Several rounds of ATP-dependent interactions between DnaJ, DnaK and GrpE are required for fully efficient folding.</text>
</comment>
<organism evidence="7 8">
    <name type="scientific">Thermosipho ferrireducens</name>
    <dbReference type="NCBI Taxonomy" id="2571116"/>
    <lineage>
        <taxon>Bacteria</taxon>
        <taxon>Thermotogati</taxon>
        <taxon>Thermotogota</taxon>
        <taxon>Thermotogae</taxon>
        <taxon>Thermotogales</taxon>
        <taxon>Fervidobacteriaceae</taxon>
        <taxon>Thermosipho</taxon>
    </lineage>
</organism>
<dbReference type="CDD" id="cd00446">
    <property type="entry name" value="GrpE"/>
    <property type="match status" value="1"/>
</dbReference>
<comment type="subunit">
    <text evidence="3">Homodimer.</text>
</comment>
<keyword evidence="3" id="KW-0963">Cytoplasm</keyword>
<keyword evidence="3 4" id="KW-0346">Stress response</keyword>
<dbReference type="PANTHER" id="PTHR21237">
    <property type="entry name" value="GRPE PROTEIN"/>
    <property type="match status" value="1"/>
</dbReference>
<name>A0ABX7S9K0_9BACT</name>
<dbReference type="Gene3D" id="3.90.20.20">
    <property type="match status" value="1"/>
</dbReference>
<dbReference type="RefSeq" id="WP_207567685.1">
    <property type="nucleotide sequence ID" value="NZ_CP071446.1"/>
</dbReference>
<dbReference type="SUPFAM" id="SSF51064">
    <property type="entry name" value="Head domain of nucleotide exchange factor GrpE"/>
    <property type="match status" value="1"/>
</dbReference>
<dbReference type="InterPro" id="IPR013805">
    <property type="entry name" value="GrpE_CC"/>
</dbReference>
<evidence type="ECO:0000256" key="2">
    <source>
        <dbReference type="ARBA" id="ARBA00023186"/>
    </source>
</evidence>
<dbReference type="PANTHER" id="PTHR21237:SF23">
    <property type="entry name" value="GRPE PROTEIN HOMOLOG, MITOCHONDRIAL"/>
    <property type="match status" value="1"/>
</dbReference>
<accession>A0ABX7S9K0</accession>
<dbReference type="Gene3D" id="2.30.22.10">
    <property type="entry name" value="Head domain of nucleotide exchange factor GrpE"/>
    <property type="match status" value="1"/>
</dbReference>
<comment type="similarity">
    <text evidence="1 3 5">Belongs to the GrpE family.</text>
</comment>
<evidence type="ECO:0000313" key="7">
    <source>
        <dbReference type="EMBL" id="QTA38969.1"/>
    </source>
</evidence>
<dbReference type="Pfam" id="PF01025">
    <property type="entry name" value="GrpE"/>
    <property type="match status" value="1"/>
</dbReference>
<evidence type="ECO:0000256" key="6">
    <source>
        <dbReference type="SAM" id="Coils"/>
    </source>
</evidence>
<keyword evidence="6" id="KW-0175">Coiled coil</keyword>
<evidence type="ECO:0000256" key="5">
    <source>
        <dbReference type="RuleBase" id="RU004478"/>
    </source>
</evidence>
<dbReference type="PROSITE" id="PS01071">
    <property type="entry name" value="GRPE"/>
    <property type="match status" value="1"/>
</dbReference>